<dbReference type="InterPro" id="IPR002830">
    <property type="entry name" value="UbiD"/>
</dbReference>
<dbReference type="NCBIfam" id="TIGR03701">
    <property type="entry name" value="mena_SCO4490"/>
    <property type="match status" value="1"/>
</dbReference>
<dbReference type="GO" id="GO:0005829">
    <property type="term" value="C:cytosol"/>
    <property type="evidence" value="ECO:0007669"/>
    <property type="project" value="TreeGrafter"/>
</dbReference>
<dbReference type="GO" id="GO:0008694">
    <property type="term" value="F:4-hydroxy-3-polyprenylbenzoate decarboxylase activity"/>
    <property type="evidence" value="ECO:0007669"/>
    <property type="project" value="UniProtKB-EC"/>
</dbReference>
<dbReference type="PANTHER" id="PTHR30108">
    <property type="entry name" value="3-OCTAPRENYL-4-HYDROXYBENZOATE CARBOXY-LYASE-RELATED"/>
    <property type="match status" value="1"/>
</dbReference>
<dbReference type="EMBL" id="QFFZ01000022">
    <property type="protein sequence ID" value="TEB10735.1"/>
    <property type="molecule type" value="Genomic_DNA"/>
</dbReference>
<dbReference type="Pfam" id="PF20695">
    <property type="entry name" value="UbiD_N"/>
    <property type="match status" value="1"/>
</dbReference>
<evidence type="ECO:0000313" key="5">
    <source>
        <dbReference type="EMBL" id="TEB10735.1"/>
    </source>
</evidence>
<dbReference type="PANTHER" id="PTHR30108:SF17">
    <property type="entry name" value="FERULIC ACID DECARBOXYLASE 1"/>
    <property type="match status" value="1"/>
</dbReference>
<reference evidence="5 6" key="1">
    <citation type="journal article" date="2018" name="Environ. Microbiol.">
        <title>Novel energy conservation strategies and behaviour of Pelotomaculum schinkii driving syntrophic propionate catabolism.</title>
        <authorList>
            <person name="Hidalgo-Ahumada C.A.P."/>
            <person name="Nobu M.K."/>
            <person name="Narihiro T."/>
            <person name="Tamaki H."/>
            <person name="Liu W.T."/>
            <person name="Kamagata Y."/>
            <person name="Stams A.J.M."/>
            <person name="Imachi H."/>
            <person name="Sousa D.Z."/>
        </authorList>
    </citation>
    <scope>NUCLEOTIDE SEQUENCE [LARGE SCALE GENOMIC DNA]</scope>
    <source>
        <strain evidence="5 6">MGP</strain>
    </source>
</reference>
<accession>A0A4Y7RP36</accession>
<dbReference type="Gene3D" id="3.40.1670.10">
    <property type="entry name" value="UbiD C-terminal domain-like"/>
    <property type="match status" value="1"/>
</dbReference>
<keyword evidence="6" id="KW-1185">Reference proteome</keyword>
<comment type="similarity">
    <text evidence="1">Belongs to the UbiD family.</text>
</comment>
<dbReference type="SUPFAM" id="SSF143968">
    <property type="entry name" value="UbiD C-terminal domain-like"/>
    <property type="match status" value="1"/>
</dbReference>
<dbReference type="InterPro" id="IPR049383">
    <property type="entry name" value="UbiD-like_N"/>
</dbReference>
<name>A0A4Y7RP36_9FIRM</name>
<evidence type="ECO:0000259" key="4">
    <source>
        <dbReference type="Pfam" id="PF20696"/>
    </source>
</evidence>
<proteinExistence type="inferred from homology"/>
<dbReference type="GO" id="GO:0006744">
    <property type="term" value="P:ubiquinone biosynthetic process"/>
    <property type="evidence" value="ECO:0007669"/>
    <property type="project" value="TreeGrafter"/>
</dbReference>
<dbReference type="Proteomes" id="UP000297597">
    <property type="component" value="Unassembled WGS sequence"/>
</dbReference>
<dbReference type="FunFam" id="3.40.1670.10:FF:000002">
    <property type="entry name" value="Menaquinone biosynthesis decarboxylase"/>
    <property type="match status" value="1"/>
</dbReference>
<dbReference type="Pfam" id="PF01977">
    <property type="entry name" value="UbiD"/>
    <property type="match status" value="1"/>
</dbReference>
<dbReference type="EC" id="4.1.1.98" evidence="5"/>
<gene>
    <name evidence="5" type="primary">ubiD</name>
    <name evidence="5" type="ORF">Pmgp_02187</name>
</gene>
<evidence type="ECO:0000313" key="6">
    <source>
        <dbReference type="Proteomes" id="UP000297597"/>
    </source>
</evidence>
<feature type="domain" description="3-octaprenyl-4-hydroxybenzoate carboxy-lyase-like N-terminal" evidence="3">
    <location>
        <begin position="10"/>
        <end position="85"/>
    </location>
</feature>
<dbReference type="InterPro" id="IPR048304">
    <property type="entry name" value="UbiD_Rift_dom"/>
</dbReference>
<evidence type="ECO:0000259" key="3">
    <source>
        <dbReference type="Pfam" id="PF20695"/>
    </source>
</evidence>
<dbReference type="RefSeq" id="WP_134214019.1">
    <property type="nucleotide sequence ID" value="NZ_QFFZ01000022.1"/>
</dbReference>
<protein>
    <submittedName>
        <fullName evidence="5">3-octaprenyl-4-hydroxybenzoate carboxy-lyase</fullName>
        <ecNumber evidence="5">4.1.1.98</ecNumber>
    </submittedName>
</protein>
<sequence>MAFKDLGSYIAELEKRGLLKRIKTEVDANLEITEISDRVVKAGGPALLFENVKNYTMPVATNLFGTLERMELALGVTDLDQIGDELLAIIQPDEMPATFLDKIKTLPKLARLSSFLPRNVKTGPCKEVINKNNPSLANIPVLKCWPDDGGPFITLPLVFTKDPETGRRNVGMYRMQVYDEITTGMHWHIHKDGAEHYRRRQDQNRGRMDVAVAVGADPAVIFSATAPLPAGIDEMLFAGFLRKEPVEMVKCETVDLEVPAQAEIILEGYVEPGETRLEGPFGDHTGYYSLADMYPVFHLTCVTHRKAPVYPATIVGRPPMEDAFIGKATERIFLPLLKLQLPEVLDINMPPEGVFHNCVIVSIKKRYPGQAKKVMAALWGMGLMMLAKLIIVVDEDVDVQNLSEVMWRVFNNIDAKRDVMMVDGPLDALDHSSPMPHLGSKMGIDATRKWAAEGHAREWPEDIIMSEEVKKLVDAKWGKYGI</sequence>
<dbReference type="InterPro" id="IPR022390">
    <property type="entry name" value="HBDC"/>
</dbReference>
<feature type="domain" description="3-octaprenyl-4-hydroxybenzoate carboxy-lyase-like Rift-related" evidence="2">
    <location>
        <begin position="120"/>
        <end position="318"/>
    </location>
</feature>
<organism evidence="5 6">
    <name type="scientific">Pelotomaculum propionicicum</name>
    <dbReference type="NCBI Taxonomy" id="258475"/>
    <lineage>
        <taxon>Bacteria</taxon>
        <taxon>Bacillati</taxon>
        <taxon>Bacillota</taxon>
        <taxon>Clostridia</taxon>
        <taxon>Eubacteriales</taxon>
        <taxon>Desulfotomaculaceae</taxon>
        <taxon>Pelotomaculum</taxon>
    </lineage>
</organism>
<dbReference type="AlphaFoldDB" id="A0A4Y7RP36"/>
<keyword evidence="5" id="KW-0456">Lyase</keyword>
<dbReference type="OrthoDB" id="9809841at2"/>
<feature type="domain" description="3-octaprenyl-4-hydroxybenzoate carboxy-lyase-like C-terminal" evidence="4">
    <location>
        <begin position="324"/>
        <end position="446"/>
    </location>
</feature>
<dbReference type="Pfam" id="PF20696">
    <property type="entry name" value="UbiD_C"/>
    <property type="match status" value="1"/>
</dbReference>
<dbReference type="NCBIfam" id="TIGR00148">
    <property type="entry name" value="UbiD family decarboxylase"/>
    <property type="match status" value="1"/>
</dbReference>
<evidence type="ECO:0000259" key="2">
    <source>
        <dbReference type="Pfam" id="PF01977"/>
    </source>
</evidence>
<evidence type="ECO:0000256" key="1">
    <source>
        <dbReference type="ARBA" id="ARBA00010021"/>
    </source>
</evidence>
<dbReference type="InterPro" id="IPR049381">
    <property type="entry name" value="UbiD-like_C"/>
</dbReference>
<comment type="caution">
    <text evidence="5">The sequence shown here is derived from an EMBL/GenBank/DDBJ whole genome shotgun (WGS) entry which is preliminary data.</text>
</comment>
<dbReference type="SUPFAM" id="SSF50475">
    <property type="entry name" value="FMN-binding split barrel"/>
    <property type="match status" value="1"/>
</dbReference>
<dbReference type="Gene3D" id="1.20.5.570">
    <property type="entry name" value="Single helix bin"/>
    <property type="match status" value="1"/>
</dbReference>